<evidence type="ECO:0000313" key="9">
    <source>
        <dbReference type="Proteomes" id="UP000232323"/>
    </source>
</evidence>
<feature type="region of interest" description="Disordered" evidence="4">
    <location>
        <begin position="1981"/>
        <end position="2017"/>
    </location>
</feature>
<feature type="compositionally biased region" description="Low complexity" evidence="4">
    <location>
        <begin position="2454"/>
        <end position="2465"/>
    </location>
</feature>
<comment type="similarity">
    <text evidence="1">Belongs to the AB hydrolase superfamily. Isoprenylcysteine methylesterase family.</text>
</comment>
<dbReference type="InterPro" id="IPR049492">
    <property type="entry name" value="BD-FAE-like_dom"/>
</dbReference>
<dbReference type="GO" id="GO:0007035">
    <property type="term" value="P:vacuolar acidification"/>
    <property type="evidence" value="ECO:0007669"/>
    <property type="project" value="TreeGrafter"/>
</dbReference>
<dbReference type="InterPro" id="IPR022033">
    <property type="entry name" value="Rav1p_C"/>
</dbReference>
<feature type="region of interest" description="Disordered" evidence="4">
    <location>
        <begin position="460"/>
        <end position="479"/>
    </location>
</feature>
<dbReference type="SMART" id="SM00320">
    <property type="entry name" value="WD40"/>
    <property type="match status" value="5"/>
</dbReference>
<dbReference type="PANTHER" id="PTHR13950:SF9">
    <property type="entry name" value="RABCONNECTIN-3A"/>
    <property type="match status" value="1"/>
</dbReference>
<dbReference type="Gene3D" id="3.40.50.1820">
    <property type="entry name" value="alpha/beta hydrolase"/>
    <property type="match status" value="1"/>
</dbReference>
<reference evidence="8 9" key="1">
    <citation type="submission" date="2017-08" db="EMBL/GenBank/DDBJ databases">
        <title>Acidophilic green algal genome provides insights into adaptation to an acidic environment.</title>
        <authorList>
            <person name="Hirooka S."/>
            <person name="Hirose Y."/>
            <person name="Kanesaki Y."/>
            <person name="Higuchi S."/>
            <person name="Fujiwara T."/>
            <person name="Onuma R."/>
            <person name="Era A."/>
            <person name="Ohbayashi R."/>
            <person name="Uzuka A."/>
            <person name="Nozaki H."/>
            <person name="Yoshikawa H."/>
            <person name="Miyagishima S.Y."/>
        </authorList>
    </citation>
    <scope>NUCLEOTIDE SEQUENCE [LARGE SCALE GENOMIC DNA]</scope>
    <source>
        <strain evidence="8 9">NIES-2499</strain>
    </source>
</reference>
<comment type="catalytic activity">
    <reaction evidence="3">
        <text>[protein]-C-terminal S-[(2E,6E)-farnesyl]-L-cysteine methyl ester + H2O = [protein]-C-terminal S-[(2E,6E)-farnesyl]-L-cysteine + methanol + H(+)</text>
        <dbReference type="Rhea" id="RHEA:48520"/>
        <dbReference type="Rhea" id="RHEA-COMP:12125"/>
        <dbReference type="Rhea" id="RHEA-COMP:12126"/>
        <dbReference type="ChEBI" id="CHEBI:15377"/>
        <dbReference type="ChEBI" id="CHEBI:15378"/>
        <dbReference type="ChEBI" id="CHEBI:17790"/>
        <dbReference type="ChEBI" id="CHEBI:90510"/>
        <dbReference type="ChEBI" id="CHEBI:90511"/>
        <dbReference type="EC" id="3.1.1.n2"/>
    </reaction>
</comment>
<dbReference type="InterPro" id="IPR015943">
    <property type="entry name" value="WD40/YVTN_repeat-like_dom_sf"/>
</dbReference>
<evidence type="ECO:0000256" key="4">
    <source>
        <dbReference type="SAM" id="MobiDB-lite"/>
    </source>
</evidence>
<keyword evidence="5" id="KW-1133">Transmembrane helix</keyword>
<comment type="caution">
    <text evidence="8">The sequence shown here is derived from an EMBL/GenBank/DDBJ whole genome shotgun (WGS) entry which is preliminary data.</text>
</comment>
<evidence type="ECO:0000256" key="3">
    <source>
        <dbReference type="ARBA" id="ARBA00049507"/>
    </source>
</evidence>
<evidence type="ECO:0000313" key="8">
    <source>
        <dbReference type="EMBL" id="GAX73065.1"/>
    </source>
</evidence>
<feature type="region of interest" description="Disordered" evidence="4">
    <location>
        <begin position="2365"/>
        <end position="2474"/>
    </location>
</feature>
<evidence type="ECO:0000256" key="2">
    <source>
        <dbReference type="ARBA" id="ARBA00038928"/>
    </source>
</evidence>
<name>A0A250WQE3_9CHLO</name>
<accession>A0A250WQE3</accession>
<dbReference type="EC" id="3.1.1.n2" evidence="2"/>
<dbReference type="Gene3D" id="2.130.10.10">
    <property type="entry name" value="YVTN repeat-like/Quinoprotein amine dehydrogenase"/>
    <property type="match status" value="1"/>
</dbReference>
<keyword evidence="5" id="KW-0472">Membrane</keyword>
<feature type="region of interest" description="Disordered" evidence="4">
    <location>
        <begin position="3006"/>
        <end position="3087"/>
    </location>
</feature>
<feature type="domain" description="RAVE complex protein Rav1 C-terminal" evidence="6">
    <location>
        <begin position="1720"/>
        <end position="1827"/>
    </location>
</feature>
<evidence type="ECO:0000259" key="6">
    <source>
        <dbReference type="Pfam" id="PF12234"/>
    </source>
</evidence>
<feature type="compositionally biased region" description="Polar residues" evidence="4">
    <location>
        <begin position="3010"/>
        <end position="3026"/>
    </location>
</feature>
<dbReference type="InterPro" id="IPR036322">
    <property type="entry name" value="WD40_repeat_dom_sf"/>
</dbReference>
<dbReference type="Pfam" id="PF20434">
    <property type="entry name" value="BD-FAE"/>
    <property type="match status" value="1"/>
</dbReference>
<feature type="region of interest" description="Disordered" evidence="4">
    <location>
        <begin position="812"/>
        <end position="834"/>
    </location>
</feature>
<protein>
    <recommendedName>
        <fullName evidence="2">protein-S-isoprenylcysteine alpha-carbonyl methylesterase</fullName>
        <ecNumber evidence="2">3.1.1.n2</ecNumber>
    </recommendedName>
</protein>
<feature type="compositionally biased region" description="Low complexity" evidence="4">
    <location>
        <begin position="2376"/>
        <end position="2388"/>
    </location>
</feature>
<proteinExistence type="inferred from homology"/>
<dbReference type="SUPFAM" id="SSF50978">
    <property type="entry name" value="WD40 repeat-like"/>
    <property type="match status" value="1"/>
</dbReference>
<feature type="compositionally biased region" description="Gly residues" evidence="4">
    <location>
        <begin position="3517"/>
        <end position="3527"/>
    </location>
</feature>
<sequence length="3571" mass="375622">MSAFLLEAFKGIQAEMDAMPTFEQKVQRLPVVLGILLKEVFALFGLIPYAVSTMALYRSLPKLASFGRSKAVTHGMGVAVHRDVSYGPGQRAVMDIYVPQDKELQDEAGLGLRPVVFFVHGGVWASGEKWHYAPMATRLVQEGFMVVVPTYNLYPTVLVPQMVSEVSSSLSWCFDNIQEYGGDAKRIHAVGHSAGGHLVAMVMICRAAAAAAASVFSEPCDLKKGLRGGLSSGASVALEELPGTSAGTSAGGPCNSCLYNVTDGRMPSLVVGMAGVYDVAKHYEFERARDVHEISMMKRAMDGFGGFAAMSPTTILRAARAAVVSISASSEDIASLSQPHGVESSLNKEPAYFKTFELFGQAIPHRAGLDKSAALKTPPLVNNHHFSGQDMSSFLSAEACRHLPPAVIMSSCSDHMVPWHEGAEFVDALHSLGVPARHLIYNHVLHSDYVMSWRPSSSSLHLPQHSTTAQHATSSDPKPLKDFARDLLKILRAQGPAAFPVKSKVTEGLHEPSISKDALKSCSTSSTLTAIQTSGFHSIAHGLHSIAPGLHYPLSRSEGPVVSNVCTFQAESLPGSSFIAYGNSDGALIVSKALKSSNGAEWLPTHPNQAEHGQFTTSLIIDELLEQGVEDEMFELIAWGGGPCHLLAAVTSQHLFIFSLRNYILGMSQSPSQLNVLTSETSVESPRKEENDDCPRLPSYQYHLVSRTGIRNQVLSLDWTHAGCGLLLTDTAHNVIMMRVVVSGLDSLHVARGGYPDVQAEEAWSVCSDTPHVLAAAGLDAMHPCATAPRSDKSSQQHRVTIWWPQQDTSSQAAAKSAAGSAPNSSNQTLSSAVKGVAPSTSSCHVGAESIRHPVKVLSLQWSPALASHPTLTPPSTSLTLPVETMQGSQAAAAALPAPVSRSLALLTVGQDWCIRIWVEVIMRDLFPGATGTSAPGVSMSQYCLTLVIEPPVQGLTPGLLPGLRACWARPLPGNNSRHVLAEGGRWVRQQQGAAGTQGQGDDDEEELSSKVHWVVASISVPGSIKGHLEEQVCLWAIDSLSGVILSGLPRGGSSSSKTSAPKAILWGRCGAPCEGPSRLSVPIMKVLKTSSMSTNPAAGAAGMPGPAISPTGARVLGSPGRAPTSAAGGAVITPAPDLSWIDAQELLAAQGPSLGLAAYVVYPEGVPVIHAIDHFSVGNGGYAEVRALEVATITKDSEDNGSWTPPSTSIVIRSLCQQQLLGSKEELTSFEVHPGVDVAAALDSNGSLSLWYLSPVEQIPLSLPSTADPQCSRLLCSGLNTASWFPLQHSSSHNNKTDSYQLATSSPSSNTWRSTIICYIIVSGAQLNPCIYAIQLPTLPILPPNSSHLSPLYQPCWRAHVIACVMQLEVSDGAYTVLKTVSSFFPDGNTTAGPEGKPSPITLFNQEDLATHQCSRTFVVLAVLTSGSSKEAAVEVASPSGGASLSPVGGTARAQPMMYQQWILNAQLSSGLLASDTGYPAPSCSTPSVHMHFTEVSSGTFPLSQSHLDQGMEVCPCCFCTEGCSLVLLLGAANGAVQRLLIQYNSASPLLLQQVPCSSPAVLSSNTSSPASSENCCVTQVAVHTASGYAAASVTSGGMARRDAVVIWRKHVTLRMADPGDDIPVRQSACSQEGPGSAAGRLSASEALLAEELVEEAWLSLEDSVSFLAWVTAAGLVPMLALALDSGLVLLYCCDRQGIWLPVARHCGMPSKPLALSGLSNGTLALTSGRQIVVLSNMLDQQTPQDATPFSSTVLNTSQTSPSEASLPAVAQGLCGSLPPYHPQALSALLAKGRLGTACCVLRKLLSWMRTVVKKLEMEDWSAIRWQSAVAELADPWILFEALSETGSTDSDACMALPGSKGMSCLLQMLQSPVPVSLTGLTAGFMSQSSLHSVAISGKTEPGHFGLASNWQTLNNVNANPKYNPADDGMPMKLLSSILGSAASVQAPAMPQKEWSGSNNLKLDGIGSSMRPVSSTYANPLASLGSGTGKDNPESSSSSGIALPKPSQVRLPADPMSSGVLDMSAFGFGASFSPDDVEDTQREEVAAGTGCPLSFHSNPVATKNPVPKSLLETGMLDMSVFGFGNVDDAPEPPPAPSPVVLQPSPPPPPPPPAPAPPASSPHPLQPSALDTGMIDMSAFGFGATAAEQKVEEQASISPVSLGIQEEAGLHDGAFNKANKDRKLLIFPRLLEQPASTGLPDLLLDAEELGDLLKLLGAGKQEGVVSTDDSLEADATASPLLPSYLREEDPRVEAAKVSRRLLSLLHLSQEQAQQLCQLASAVSRADASLNAASSSMVSSSVILQVTESGGDVMSKLDTGARVFLSTCRVAADLDRLQGLAKAAEKAKAEARDSSNLFRPVTVSKMDRSTTVPDKGASLTPAASAASLTEGTWEGQRTVGEPSTGDVPQDTYAGGTRRRRRGVHTPLPSVHTSAAALRGKLGKETQSAGTSGGNSSKTSMQTSLSSPGMMGMSTTAPSRAVSVLSFKSMEEQSVKDECLATPPFTEVMRLMPGLEARALLWAASSSCQGSLLEASMQHVESRPHEDQRVSPSASGFTSVAQSAASARRNAGGYSWSQLRRAGAGLWLLSDADARTAAESVAKSQFAQYRDPHECMLLYLALGKKAVLQNLFRQTSNIKLADFLQRDFRNEDHKKAAAKNAFALLGQHRYEMAASFFILADQYWDAVGVLAHELQDPQLALFVARLLQGGAGGACSQRLILEDLLPHAKNHGDSNAQAVLLWAAGRPQEALLSLLKTDVPEIGDSSENHRHAAAAAAASDPGGGAAQDPFALDLLLATLHHFSGRPVPASLPMDVACLAVKSASVLQAAGLPSMAVEAVNVVSKLLEHIRWCDVQGSMEMLPDPLGRLCEHLLAASWAPVATANQLNYSSFDQRVGHHEDSPTLTGQSSAEIVCIHQRLSMLKAAGLGFDHSAVQALLQKHVQCTAPADHQPLLPPLKLRHLWTSRDGSAPAPYPSTSGSPPTQHQMSLDADAPSAFAMYQAAHGGIHSHRTSLAVSRTTRDSVTFGGTSPPAGNGGPRSPTASPSAAPQLPNSALLPSRSSSGVSATSVAASLQHHDTHHPHHPHLAHQGSLFEEPLDVINIEGDKCRATASSGLVTPDGHGRPFAVVTGNSGLLWGGLSAPSTAAKQQQQLQQSPASLFLGLMQQVLDHVRWTPDPWAVMANDVRENTGPSTSASHTHSAAVAAHPERDLFLSGSSSDHVFLWKHGETSSRATYLPLLERDAHKPTPNSRQLLPDFILAQHWETAVALQYSRKGSHFAGLGEGGLVAVWRQDRVGSHGLGYAEWTHHCLQKRGYDLALLSDEGHQLVACGRGEKGGTLCWWDMLSPPGSGLVAEIRGRKADPTALTLVHAPAGPLLVFGDEAGDLTALDLRMLSSRAPLWSLPRAHHGPVTSVSCWASGTSTAPTTCISLPGNRAGAAGLPTGASISAPAAVVPLQQLMVSGSKDGSILVVDVQSGKVMDALDKVHYAASKNPFVVLSKAIEGIGSHNVDQNHHQGSAGGRNSGGGSSRKSKPSGITGAAVTSVVCLQDGVLSCGVDGAVRFHGLAADQLA</sequence>
<dbReference type="OrthoDB" id="6495301at2759"/>
<evidence type="ECO:0000256" key="1">
    <source>
        <dbReference type="ARBA" id="ARBA00038028"/>
    </source>
</evidence>
<feature type="domain" description="BD-FAE-like" evidence="7">
    <location>
        <begin position="94"/>
        <end position="204"/>
    </location>
</feature>
<dbReference type="InterPro" id="IPR001680">
    <property type="entry name" value="WD40_rpt"/>
</dbReference>
<dbReference type="STRING" id="1157962.A0A250WQE3"/>
<gene>
    <name evidence="8" type="ORF">CEUSTIGMA_g518.t1</name>
</gene>
<feature type="compositionally biased region" description="Basic and acidic residues" evidence="4">
    <location>
        <begin position="2538"/>
        <end position="2547"/>
    </location>
</feature>
<feature type="region of interest" description="Disordered" evidence="4">
    <location>
        <begin position="2033"/>
        <end position="2055"/>
    </location>
</feature>
<evidence type="ECO:0000259" key="7">
    <source>
        <dbReference type="Pfam" id="PF20434"/>
    </source>
</evidence>
<feature type="compositionally biased region" description="Low complexity" evidence="4">
    <location>
        <begin position="812"/>
        <end position="826"/>
    </location>
</feature>
<keyword evidence="5" id="KW-0812">Transmembrane</keyword>
<dbReference type="InterPro" id="IPR029058">
    <property type="entry name" value="AB_hydrolase_fold"/>
</dbReference>
<dbReference type="PANTHER" id="PTHR13950">
    <property type="entry name" value="RABCONNECTIN-RELATED"/>
    <property type="match status" value="1"/>
</dbReference>
<feature type="region of interest" description="Disordered" evidence="4">
    <location>
        <begin position="2535"/>
        <end position="2554"/>
    </location>
</feature>
<feature type="compositionally biased region" description="Low complexity" evidence="4">
    <location>
        <begin position="3038"/>
        <end position="3047"/>
    </location>
</feature>
<feature type="region of interest" description="Disordered" evidence="4">
    <location>
        <begin position="2963"/>
        <end position="2986"/>
    </location>
</feature>
<keyword evidence="9" id="KW-1185">Reference proteome</keyword>
<evidence type="ECO:0000256" key="5">
    <source>
        <dbReference type="SAM" id="Phobius"/>
    </source>
</evidence>
<feature type="compositionally biased region" description="Polar residues" evidence="4">
    <location>
        <begin position="2973"/>
        <end position="2985"/>
    </location>
</feature>
<feature type="compositionally biased region" description="Pro residues" evidence="4">
    <location>
        <begin position="2092"/>
        <end position="2125"/>
    </location>
</feature>
<dbReference type="Pfam" id="PF12234">
    <property type="entry name" value="Rav1p_C"/>
    <property type="match status" value="2"/>
</dbReference>
<dbReference type="SUPFAM" id="SSF53474">
    <property type="entry name" value="alpha/beta-Hydrolases"/>
    <property type="match status" value="1"/>
</dbReference>
<dbReference type="InterPro" id="IPR052208">
    <property type="entry name" value="DmX-like/RAVE_component"/>
</dbReference>
<feature type="compositionally biased region" description="Low complexity" evidence="4">
    <location>
        <begin position="3057"/>
        <end position="3071"/>
    </location>
</feature>
<feature type="transmembrane region" description="Helical" evidence="5">
    <location>
        <begin position="40"/>
        <end position="60"/>
    </location>
</feature>
<organism evidence="8 9">
    <name type="scientific">Chlamydomonas eustigma</name>
    <dbReference type="NCBI Taxonomy" id="1157962"/>
    <lineage>
        <taxon>Eukaryota</taxon>
        <taxon>Viridiplantae</taxon>
        <taxon>Chlorophyta</taxon>
        <taxon>core chlorophytes</taxon>
        <taxon>Chlorophyceae</taxon>
        <taxon>CS clade</taxon>
        <taxon>Chlamydomonadales</taxon>
        <taxon>Chlamydomonadaceae</taxon>
        <taxon>Chlamydomonas</taxon>
    </lineage>
</organism>
<feature type="domain" description="RAVE complex protein Rav1 C-terminal" evidence="6">
    <location>
        <begin position="2572"/>
        <end position="2769"/>
    </location>
</feature>
<dbReference type="GO" id="GO:0043291">
    <property type="term" value="C:RAVE complex"/>
    <property type="evidence" value="ECO:0007669"/>
    <property type="project" value="TreeGrafter"/>
</dbReference>
<feature type="region of interest" description="Disordered" evidence="4">
    <location>
        <begin position="2083"/>
        <end position="2131"/>
    </location>
</feature>
<dbReference type="EMBL" id="BEGY01000002">
    <property type="protein sequence ID" value="GAX73065.1"/>
    <property type="molecule type" value="Genomic_DNA"/>
</dbReference>
<feature type="compositionally biased region" description="Basic residues" evidence="4">
    <location>
        <begin position="3076"/>
        <end position="3085"/>
    </location>
</feature>
<dbReference type="Proteomes" id="UP000232323">
    <property type="component" value="Unassembled WGS sequence"/>
</dbReference>
<feature type="region of interest" description="Disordered" evidence="4">
    <location>
        <begin position="3507"/>
        <end position="3535"/>
    </location>
</feature>